<dbReference type="InterPro" id="IPR031304">
    <property type="entry name" value="SLT_2"/>
</dbReference>
<dbReference type="InterPro" id="IPR023346">
    <property type="entry name" value="Lysozyme-like_dom_sf"/>
</dbReference>
<name>A0A1Y1QB30_9GAMM</name>
<dbReference type="GO" id="GO:0009253">
    <property type="term" value="P:peptidoglycan catabolic process"/>
    <property type="evidence" value="ECO:0007669"/>
    <property type="project" value="TreeGrafter"/>
</dbReference>
<protein>
    <submittedName>
        <fullName evidence="3">Murein transglycosylase</fullName>
    </submittedName>
</protein>
<evidence type="ECO:0000259" key="1">
    <source>
        <dbReference type="Pfam" id="PF01471"/>
    </source>
</evidence>
<dbReference type="Pfam" id="PF01471">
    <property type="entry name" value="PG_binding_1"/>
    <property type="match status" value="1"/>
</dbReference>
<feature type="domain" description="Transglycosylase SLT" evidence="2">
    <location>
        <begin position="30"/>
        <end position="324"/>
    </location>
</feature>
<dbReference type="PANTHER" id="PTHR30163">
    <property type="entry name" value="MEMBRANE-BOUND LYTIC MUREIN TRANSGLYCOSYLASE B"/>
    <property type="match status" value="1"/>
</dbReference>
<dbReference type="SUPFAM" id="SSF53955">
    <property type="entry name" value="Lysozyme-like"/>
    <property type="match status" value="1"/>
</dbReference>
<proteinExistence type="predicted"/>
<dbReference type="CDD" id="cd13399">
    <property type="entry name" value="Slt35-like"/>
    <property type="match status" value="1"/>
</dbReference>
<dbReference type="Gene3D" id="1.10.8.350">
    <property type="entry name" value="Bacterial muramidase"/>
    <property type="match status" value="1"/>
</dbReference>
<dbReference type="GO" id="GO:0008933">
    <property type="term" value="F:peptidoglycan lytic transglycosylase activity"/>
    <property type="evidence" value="ECO:0007669"/>
    <property type="project" value="TreeGrafter"/>
</dbReference>
<gene>
    <name evidence="3" type="ORF">BWK73_45575</name>
</gene>
<evidence type="ECO:0000313" key="3">
    <source>
        <dbReference type="EMBL" id="OQX01563.1"/>
    </source>
</evidence>
<dbReference type="Gene3D" id="1.10.530.10">
    <property type="match status" value="1"/>
</dbReference>
<organism evidence="3 4">
    <name type="scientific">Thiothrix lacustris</name>
    <dbReference type="NCBI Taxonomy" id="525917"/>
    <lineage>
        <taxon>Bacteria</taxon>
        <taxon>Pseudomonadati</taxon>
        <taxon>Pseudomonadota</taxon>
        <taxon>Gammaproteobacteria</taxon>
        <taxon>Thiotrichales</taxon>
        <taxon>Thiotrichaceae</taxon>
        <taxon>Thiothrix</taxon>
    </lineage>
</organism>
<dbReference type="InterPro" id="IPR036366">
    <property type="entry name" value="PGBDSf"/>
</dbReference>
<accession>A0A1Y1QB30</accession>
<dbReference type="InterPro" id="IPR043426">
    <property type="entry name" value="MltB-like"/>
</dbReference>
<dbReference type="InterPro" id="IPR036365">
    <property type="entry name" value="PGBD-like_sf"/>
</dbReference>
<dbReference type="SUPFAM" id="SSF47090">
    <property type="entry name" value="PGBD-like"/>
    <property type="match status" value="1"/>
</dbReference>
<evidence type="ECO:0000259" key="2">
    <source>
        <dbReference type="Pfam" id="PF13406"/>
    </source>
</evidence>
<reference evidence="3 4" key="1">
    <citation type="submission" date="2017-01" db="EMBL/GenBank/DDBJ databases">
        <title>Novel large sulfur bacteria in the metagenomes of groundwater-fed chemosynthetic microbial mats in the Lake Huron basin.</title>
        <authorList>
            <person name="Sharrar A.M."/>
            <person name="Flood B.E."/>
            <person name="Bailey J.V."/>
            <person name="Jones D.S."/>
            <person name="Biddanda B."/>
            <person name="Ruberg S.A."/>
            <person name="Marcus D.N."/>
            <person name="Dick G.J."/>
        </authorList>
    </citation>
    <scope>NUCLEOTIDE SEQUENCE [LARGE SCALE GENOMIC DNA]</scope>
    <source>
        <strain evidence="3">A8</strain>
    </source>
</reference>
<dbReference type="InterPro" id="IPR011970">
    <property type="entry name" value="MltB_2"/>
</dbReference>
<dbReference type="STRING" id="1123401.GCA_000621325_00206"/>
<dbReference type="PANTHER" id="PTHR30163:SF8">
    <property type="entry name" value="LYTIC MUREIN TRANSGLYCOSYLASE"/>
    <property type="match status" value="1"/>
</dbReference>
<comment type="caution">
    <text evidence="3">The sequence shown here is derived from an EMBL/GenBank/DDBJ whole genome shotgun (WGS) entry which is preliminary data.</text>
</comment>
<dbReference type="Pfam" id="PF13406">
    <property type="entry name" value="SLT_2"/>
    <property type="match status" value="1"/>
</dbReference>
<feature type="domain" description="Peptidoglycan binding-like" evidence="1">
    <location>
        <begin position="349"/>
        <end position="400"/>
    </location>
</feature>
<dbReference type="Proteomes" id="UP000192491">
    <property type="component" value="Unassembled WGS sequence"/>
</dbReference>
<dbReference type="NCBIfam" id="TIGR02283">
    <property type="entry name" value="MltB_2"/>
    <property type="match status" value="1"/>
</dbReference>
<evidence type="ECO:0000313" key="4">
    <source>
        <dbReference type="Proteomes" id="UP000192491"/>
    </source>
</evidence>
<dbReference type="Gene3D" id="1.10.101.10">
    <property type="entry name" value="PGBD-like superfamily/PGBD"/>
    <property type="match status" value="1"/>
</dbReference>
<sequence>MNRKWLHWLPMVLLLAAVLFGYSAAVDRAFEAWKQQFRQVAIAEGIHADTVDNALRGLLPDSKVLRLEAHQPEFTKTVWEYLETAASPERVAKGQTLLHDYAPLLTQIHAQYGVQPEYLLAVWGLESNFGNHTGRYSIVRSLATLAYAGEAERRDFWQKQLLSTLRILQNGDMPPVSLQGSWAGAIGHTQFIPTTFESYAVDFDGDGKRDLVNSIPDALASTANYLASSGWERDQPWGFEVRLPTTFDWAQADVDFWLPLNIWSKIARVTAVNGQSLDSSTSNAFVLLPAGYRGPAFLALRNFDAILKYNNAQNYALAVGYLGDRIQGKPPLLATWPTEELPLSHDQKSELQALLTSAGYNTDGVDGKLGPNTRSALRRWQLEAGFPADGYATLQQLDVLRQRVAAKTAN</sequence>
<dbReference type="EMBL" id="MTEJ01000566">
    <property type="protein sequence ID" value="OQX01563.1"/>
    <property type="molecule type" value="Genomic_DNA"/>
</dbReference>
<dbReference type="InterPro" id="IPR002477">
    <property type="entry name" value="Peptidoglycan-bd-like"/>
</dbReference>
<dbReference type="AlphaFoldDB" id="A0A1Y1QB30"/>